<keyword evidence="11 13" id="KW-0539">Nucleus</keyword>
<dbReference type="InterPro" id="IPR027370">
    <property type="entry name" value="Znf-RING_euk"/>
</dbReference>
<dbReference type="InterPro" id="IPR011011">
    <property type="entry name" value="Znf_FYVE_PHD"/>
</dbReference>
<dbReference type="InterPro" id="IPR036987">
    <property type="entry name" value="SRA-YDG_sf"/>
</dbReference>
<protein>
    <recommendedName>
        <fullName evidence="3">RING-type E3 ubiquitin transferase</fullName>
        <ecNumber evidence="3">2.3.2.27</ecNumber>
    </recommendedName>
</protein>
<dbReference type="InterPro" id="IPR001841">
    <property type="entry name" value="Znf_RING"/>
</dbReference>
<evidence type="ECO:0000313" key="18">
    <source>
        <dbReference type="EMBL" id="CAD6220403.1"/>
    </source>
</evidence>
<dbReference type="GO" id="GO:0044027">
    <property type="term" value="P:negative regulation of gene expression via chromosomal CpG island methylation"/>
    <property type="evidence" value="ECO:0007669"/>
    <property type="project" value="TreeGrafter"/>
</dbReference>
<dbReference type="SMART" id="SM00466">
    <property type="entry name" value="SRA"/>
    <property type="match status" value="1"/>
</dbReference>
<feature type="compositionally biased region" description="Basic and acidic residues" evidence="14">
    <location>
        <begin position="652"/>
        <end position="667"/>
    </location>
</feature>
<dbReference type="InterPro" id="IPR013083">
    <property type="entry name" value="Znf_RING/FYVE/PHD"/>
</dbReference>
<dbReference type="Pfam" id="PF15227">
    <property type="entry name" value="zf-C3HC4_4"/>
    <property type="match status" value="1"/>
</dbReference>
<feature type="region of interest" description="Disordered" evidence="14">
    <location>
        <begin position="581"/>
        <end position="697"/>
    </location>
</feature>
<keyword evidence="6 12" id="KW-0863">Zinc-finger</keyword>
<dbReference type="Gene3D" id="2.30.280.10">
    <property type="entry name" value="SRA-YDG"/>
    <property type="match status" value="1"/>
</dbReference>
<evidence type="ECO:0000259" key="16">
    <source>
        <dbReference type="PROSITE" id="PS50089"/>
    </source>
</evidence>
<dbReference type="FunFam" id="3.30.40.10:FF:000472">
    <property type="entry name" value="E3 ubiquitin-protein ligase ORTHRUS 2"/>
    <property type="match status" value="1"/>
</dbReference>
<dbReference type="EC" id="2.3.2.27" evidence="3"/>
<sequence>MAADFPCDDAGMCMVCGVDVESEVDLLRCSTCATPWHSPCLSNPPALSKAATWSCPDCSRDPAAARAAPAAGGELVAAIREIEADTTLSDEEKARRRQNLLAGRSAASAPDYVDDSAEDDVLNILGKSFSCTFCINLLDRPVTTPCGHNFCLKCFNGWTRKGKRACAKCRKPIPSKMVEQPRINSKMDEVIRKARMSKTTNSTGSVDLHRHYIQNVDKPDRAYTTDKAKRAGKANASSGKIFVTTAQDHFGPILPEHDPMRETGVRVGETWADRFECRQWGAHLPHIAGIAGQSRNGAQSVALSGGYEDDEDNGDWFLYTGSGGRDLSGNKRTNKEQGFDQTFVNMNEALRKSCLKGYPIRVVRSHKEKHSLYAPKLGVRYDGIYRIEKCWRKIGIQGKFKVCRYLFVRCDNEPAPWTSDGHGDRPRPLPDIPELEGATDITERDEQPSWGYDENKGCWKWMKEPPTRRKAGKQVRRRARSDKMSNAKRLLKEFSCSICYKVMTEPLSAPCGDNFCKTCLLGAYDNQSSVRERSSGGRSLRAQKIVKRCPSCGTDISDFLADPQINRDIMDVIESLQLKVEEGNTTKEVPYGGGDTDEEFQDDDQEEDDGDGMEMDEAGCSFNVEEGDNAEDHKDNPADMNDVACGKIAVGIKEEGQQPGQKRKDDTDVGTDGRPNKRMTTSAGVEQQNSKGDEADV</sequence>
<dbReference type="Gene3D" id="3.30.40.10">
    <property type="entry name" value="Zinc/RING finger domain, C3HC4 (zinc finger)"/>
    <property type="match status" value="3"/>
</dbReference>
<dbReference type="SUPFAM" id="SSF57850">
    <property type="entry name" value="RING/U-box"/>
    <property type="match status" value="2"/>
</dbReference>
<gene>
    <name evidence="18" type="ORF">NCGR_LOCUS13885</name>
</gene>
<evidence type="ECO:0000256" key="12">
    <source>
        <dbReference type="PROSITE-ProRule" id="PRU00175"/>
    </source>
</evidence>
<evidence type="ECO:0000256" key="10">
    <source>
        <dbReference type="ARBA" id="ARBA00023125"/>
    </source>
</evidence>
<dbReference type="InterPro" id="IPR045134">
    <property type="entry name" value="UHRF1/2-like"/>
</dbReference>
<evidence type="ECO:0000256" key="4">
    <source>
        <dbReference type="ARBA" id="ARBA00022679"/>
    </source>
</evidence>
<evidence type="ECO:0000256" key="7">
    <source>
        <dbReference type="ARBA" id="ARBA00022786"/>
    </source>
</evidence>
<dbReference type="GO" id="GO:0003677">
    <property type="term" value="F:DNA binding"/>
    <property type="evidence" value="ECO:0007669"/>
    <property type="project" value="UniProtKB-KW"/>
</dbReference>
<dbReference type="SMART" id="SM00249">
    <property type="entry name" value="PHD"/>
    <property type="match status" value="1"/>
</dbReference>
<evidence type="ECO:0000256" key="6">
    <source>
        <dbReference type="ARBA" id="ARBA00022771"/>
    </source>
</evidence>
<dbReference type="InterPro" id="IPR019787">
    <property type="entry name" value="Znf_PHD-finger"/>
</dbReference>
<dbReference type="GO" id="GO:0016567">
    <property type="term" value="P:protein ubiquitination"/>
    <property type="evidence" value="ECO:0007669"/>
    <property type="project" value="UniProtKB-UniPathway"/>
</dbReference>
<proteinExistence type="predicted"/>
<comment type="subcellular location">
    <subcellularLocation>
        <location evidence="13">Nucleus</location>
    </subcellularLocation>
</comment>
<dbReference type="InterPro" id="IPR003105">
    <property type="entry name" value="SRA_YDG"/>
</dbReference>
<dbReference type="SUPFAM" id="SSF57903">
    <property type="entry name" value="FYVE/PHD zinc finger"/>
    <property type="match status" value="1"/>
</dbReference>
<dbReference type="GO" id="GO:0005634">
    <property type="term" value="C:nucleus"/>
    <property type="evidence" value="ECO:0007669"/>
    <property type="project" value="UniProtKB-SubCell"/>
</dbReference>
<dbReference type="Proteomes" id="UP000604825">
    <property type="component" value="Unassembled WGS sequence"/>
</dbReference>
<keyword evidence="7" id="KW-0833">Ubl conjugation pathway</keyword>
<feature type="compositionally biased region" description="Acidic residues" evidence="14">
    <location>
        <begin position="595"/>
        <end position="617"/>
    </location>
</feature>
<evidence type="ECO:0000256" key="2">
    <source>
        <dbReference type="ARBA" id="ARBA00004906"/>
    </source>
</evidence>
<dbReference type="InterPro" id="IPR019786">
    <property type="entry name" value="Zinc_finger_PHD-type_CS"/>
</dbReference>
<keyword evidence="5" id="KW-0479">Metal-binding</keyword>
<dbReference type="PANTHER" id="PTHR14140">
    <property type="entry name" value="E3 UBIQUITIN-PROTEIN LIGASE UHRF-RELATED"/>
    <property type="match status" value="1"/>
</dbReference>
<dbReference type="PROSITE" id="PS51015">
    <property type="entry name" value="YDG"/>
    <property type="match status" value="1"/>
</dbReference>
<dbReference type="PROSITE" id="PS50016">
    <property type="entry name" value="ZF_PHD_2"/>
    <property type="match status" value="1"/>
</dbReference>
<accession>A0A811N3S0</accession>
<evidence type="ECO:0000256" key="5">
    <source>
        <dbReference type="ARBA" id="ARBA00022723"/>
    </source>
</evidence>
<feature type="compositionally biased region" description="Polar residues" evidence="14">
    <location>
        <begin position="678"/>
        <end position="690"/>
    </location>
</feature>
<feature type="domain" description="RING-type" evidence="16">
    <location>
        <begin position="131"/>
        <end position="170"/>
    </location>
</feature>
<dbReference type="PANTHER" id="PTHR14140:SF36">
    <property type="entry name" value="RING-TYPE E3 UBIQUITIN TRANSFERASE"/>
    <property type="match status" value="1"/>
</dbReference>
<dbReference type="PROSITE" id="PS50089">
    <property type="entry name" value="ZF_RING_2"/>
    <property type="match status" value="2"/>
</dbReference>
<reference evidence="18" key="1">
    <citation type="submission" date="2020-10" db="EMBL/GenBank/DDBJ databases">
        <authorList>
            <person name="Han B."/>
            <person name="Lu T."/>
            <person name="Zhao Q."/>
            <person name="Huang X."/>
            <person name="Zhao Y."/>
        </authorList>
    </citation>
    <scope>NUCLEOTIDE SEQUENCE</scope>
</reference>
<keyword evidence="4" id="KW-0808">Transferase</keyword>
<comment type="catalytic activity">
    <reaction evidence="1">
        <text>S-ubiquitinyl-[E2 ubiquitin-conjugating enzyme]-L-cysteine + [acceptor protein]-L-lysine = [E2 ubiquitin-conjugating enzyme]-L-cysteine + N(6)-ubiquitinyl-[acceptor protein]-L-lysine.</text>
        <dbReference type="EC" id="2.3.2.27"/>
    </reaction>
</comment>
<dbReference type="EMBL" id="CAJGYO010000003">
    <property type="protein sequence ID" value="CAD6220403.1"/>
    <property type="molecule type" value="Genomic_DNA"/>
</dbReference>
<dbReference type="CDD" id="cd23138">
    <property type="entry name" value="RING-HC_ORTHRUS_rpt1"/>
    <property type="match status" value="1"/>
</dbReference>
<keyword evidence="9" id="KW-0156">Chromatin regulator</keyword>
<name>A0A811N3S0_9POAL</name>
<dbReference type="AlphaFoldDB" id="A0A811N3S0"/>
<feature type="domain" description="RING-type" evidence="16">
    <location>
        <begin position="496"/>
        <end position="552"/>
    </location>
</feature>
<dbReference type="SMART" id="SM00184">
    <property type="entry name" value="RING"/>
    <property type="match status" value="3"/>
</dbReference>
<evidence type="ECO:0000256" key="13">
    <source>
        <dbReference type="PROSITE-ProRule" id="PRU00358"/>
    </source>
</evidence>
<dbReference type="SUPFAM" id="SSF88697">
    <property type="entry name" value="PUA domain-like"/>
    <property type="match status" value="1"/>
</dbReference>
<dbReference type="OrthoDB" id="2270193at2759"/>
<dbReference type="InterPro" id="IPR047498">
    <property type="entry name" value="RING-HC_ORTHRUS_rpt1"/>
</dbReference>
<evidence type="ECO:0000259" key="17">
    <source>
        <dbReference type="PROSITE" id="PS51015"/>
    </source>
</evidence>
<dbReference type="FunFam" id="2.30.280.10:FF:000002">
    <property type="entry name" value="E3 ubiquitin-protein ligase ORTHRUS 2"/>
    <property type="match status" value="1"/>
</dbReference>
<evidence type="ECO:0000259" key="15">
    <source>
        <dbReference type="PROSITE" id="PS50016"/>
    </source>
</evidence>
<evidence type="ECO:0000256" key="11">
    <source>
        <dbReference type="ARBA" id="ARBA00023242"/>
    </source>
</evidence>
<evidence type="ECO:0000256" key="8">
    <source>
        <dbReference type="ARBA" id="ARBA00022833"/>
    </source>
</evidence>
<comment type="caution">
    <text evidence="18">The sequence shown here is derived from an EMBL/GenBank/DDBJ whole genome shotgun (WGS) entry which is preliminary data.</text>
</comment>
<dbReference type="InterPro" id="IPR015947">
    <property type="entry name" value="PUA-like_sf"/>
</dbReference>
<evidence type="ECO:0000256" key="1">
    <source>
        <dbReference type="ARBA" id="ARBA00000900"/>
    </source>
</evidence>
<evidence type="ECO:0000256" key="14">
    <source>
        <dbReference type="SAM" id="MobiDB-lite"/>
    </source>
</evidence>
<dbReference type="GO" id="GO:0061630">
    <property type="term" value="F:ubiquitin protein ligase activity"/>
    <property type="evidence" value="ECO:0007669"/>
    <property type="project" value="UniProtKB-EC"/>
</dbReference>
<comment type="pathway">
    <text evidence="2">Protein modification; protein ubiquitination.</text>
</comment>
<feature type="domain" description="YDG" evidence="17">
    <location>
        <begin position="260"/>
        <end position="409"/>
    </location>
</feature>
<keyword evidence="10" id="KW-0238">DNA-binding</keyword>
<dbReference type="UniPathway" id="UPA00143"/>
<organism evidence="18 19">
    <name type="scientific">Miscanthus lutarioriparius</name>
    <dbReference type="NCBI Taxonomy" id="422564"/>
    <lineage>
        <taxon>Eukaryota</taxon>
        <taxon>Viridiplantae</taxon>
        <taxon>Streptophyta</taxon>
        <taxon>Embryophyta</taxon>
        <taxon>Tracheophyta</taxon>
        <taxon>Spermatophyta</taxon>
        <taxon>Magnoliopsida</taxon>
        <taxon>Liliopsida</taxon>
        <taxon>Poales</taxon>
        <taxon>Poaceae</taxon>
        <taxon>PACMAD clade</taxon>
        <taxon>Panicoideae</taxon>
        <taxon>Andropogonodae</taxon>
        <taxon>Andropogoneae</taxon>
        <taxon>Saccharinae</taxon>
        <taxon>Miscanthus</taxon>
    </lineage>
</organism>
<keyword evidence="19" id="KW-1185">Reference proteome</keyword>
<keyword evidence="8" id="KW-0862">Zinc</keyword>
<evidence type="ECO:0000313" key="19">
    <source>
        <dbReference type="Proteomes" id="UP000604825"/>
    </source>
</evidence>
<feature type="domain" description="PHD-type" evidence="15">
    <location>
        <begin position="10"/>
        <end position="61"/>
    </location>
</feature>
<dbReference type="FunFam" id="3.30.40.10:FF:000470">
    <property type="entry name" value="Putative RING finger U-box domain family protein"/>
    <property type="match status" value="1"/>
</dbReference>
<dbReference type="Pfam" id="PF02182">
    <property type="entry name" value="SAD_SRA"/>
    <property type="match status" value="1"/>
</dbReference>
<dbReference type="Pfam" id="PF13445">
    <property type="entry name" value="zf-RING_UBOX"/>
    <property type="match status" value="1"/>
</dbReference>
<dbReference type="GO" id="GO:0008270">
    <property type="term" value="F:zinc ion binding"/>
    <property type="evidence" value="ECO:0007669"/>
    <property type="project" value="UniProtKB-KW"/>
</dbReference>
<evidence type="ECO:0000256" key="3">
    <source>
        <dbReference type="ARBA" id="ARBA00012483"/>
    </source>
</evidence>
<evidence type="ECO:0000256" key="9">
    <source>
        <dbReference type="ARBA" id="ARBA00022853"/>
    </source>
</evidence>
<dbReference type="InterPro" id="IPR001965">
    <property type="entry name" value="Znf_PHD"/>
</dbReference>
<dbReference type="PROSITE" id="PS01359">
    <property type="entry name" value="ZF_PHD_1"/>
    <property type="match status" value="1"/>
</dbReference>